<dbReference type="Proteomes" id="UP000542210">
    <property type="component" value="Unassembled WGS sequence"/>
</dbReference>
<evidence type="ECO:0000313" key="2">
    <source>
        <dbReference type="EMBL" id="MBB4703953.1"/>
    </source>
</evidence>
<comment type="caution">
    <text evidence="2">The sequence shown here is derived from an EMBL/GenBank/DDBJ whole genome shotgun (WGS) entry which is preliminary data.</text>
</comment>
<reference evidence="2 3" key="1">
    <citation type="submission" date="2020-08" db="EMBL/GenBank/DDBJ databases">
        <title>Sequencing the genomes of 1000 actinobacteria strains.</title>
        <authorList>
            <person name="Klenk H.-P."/>
        </authorList>
    </citation>
    <scope>NUCLEOTIDE SEQUENCE [LARGE SCALE GENOMIC DNA]</scope>
    <source>
        <strain evidence="2 3">DSM 45784</strain>
    </source>
</reference>
<protein>
    <submittedName>
        <fullName evidence="2">Uncharacterized protein</fullName>
    </submittedName>
</protein>
<keyword evidence="1" id="KW-0812">Transmembrane</keyword>
<keyword evidence="1" id="KW-0472">Membrane</keyword>
<keyword evidence="3" id="KW-1185">Reference proteome</keyword>
<name>A0A7W7DEN0_9ACTN</name>
<evidence type="ECO:0000256" key="1">
    <source>
        <dbReference type="SAM" id="Phobius"/>
    </source>
</evidence>
<dbReference type="EMBL" id="JACHND010000001">
    <property type="protein sequence ID" value="MBB4703953.1"/>
    <property type="molecule type" value="Genomic_DNA"/>
</dbReference>
<feature type="transmembrane region" description="Helical" evidence="1">
    <location>
        <begin position="26"/>
        <end position="45"/>
    </location>
</feature>
<evidence type="ECO:0000313" key="3">
    <source>
        <dbReference type="Proteomes" id="UP000542210"/>
    </source>
</evidence>
<accession>A0A7W7DEN0</accession>
<keyword evidence="1" id="KW-1133">Transmembrane helix</keyword>
<organism evidence="2 3">
    <name type="scientific">Sphaerisporangium siamense</name>
    <dbReference type="NCBI Taxonomy" id="795645"/>
    <lineage>
        <taxon>Bacteria</taxon>
        <taxon>Bacillati</taxon>
        <taxon>Actinomycetota</taxon>
        <taxon>Actinomycetes</taxon>
        <taxon>Streptosporangiales</taxon>
        <taxon>Streptosporangiaceae</taxon>
        <taxon>Sphaerisporangium</taxon>
    </lineage>
</organism>
<feature type="transmembrane region" description="Helical" evidence="1">
    <location>
        <begin position="85"/>
        <end position="104"/>
    </location>
</feature>
<gene>
    <name evidence="2" type="ORF">BJ982_005497</name>
</gene>
<dbReference type="RefSeq" id="WP_184884704.1">
    <property type="nucleotide sequence ID" value="NZ_BOOV01000001.1"/>
</dbReference>
<dbReference type="AlphaFoldDB" id="A0A7W7DEN0"/>
<sequence>MPHPAIRAWTTIPALPRRGIWFPGRLIGGSALVLGPLAWTVALLLRHLALYAGPFTSTQLTWFDRQEFAAPSQLAAYQANPVPALAGQACFVAGALLLCLAYITLARLIAPRCPHLAAWGGTLTVLGLFARLYFAGVDQTAFPGRGHIRPEIPAKRLPRWL</sequence>
<feature type="transmembrane region" description="Helical" evidence="1">
    <location>
        <begin position="116"/>
        <end position="134"/>
    </location>
</feature>
<proteinExistence type="predicted"/>